<accession>A1E297</accession>
<proteinExistence type="predicted"/>
<name>A1E297_9VIRU</name>
<protein>
    <submittedName>
        <fullName evidence="2">Beta C1</fullName>
    </submittedName>
    <submittedName>
        <fullName evidence="3">C1 protein</fullName>
    </submittedName>
</protein>
<dbReference type="EMBL" id="EF095958">
    <property type="protein sequence ID" value="ABK96822.1"/>
    <property type="molecule type" value="Genomic_DNA"/>
</dbReference>
<dbReference type="EMBL" id="KJ605115">
    <property type="protein sequence ID" value="AIA58514.1"/>
    <property type="molecule type" value="Genomic_DNA"/>
</dbReference>
<evidence type="ECO:0000313" key="2">
    <source>
        <dbReference type="EMBL" id="ABK96822.1"/>
    </source>
</evidence>
<sequence>MTIKYKNKKGMEFIINVRLKEDTSILVDIRVFSTGSGSPVLATKQFMIPYGHSGIIPPFNFNALEEGIRNMIDLMYKESTIQEFKQEDMVQTIDLLMMHEAPVVDIDVMDEYDVCTNSSV</sequence>
<evidence type="ECO:0000313" key="5">
    <source>
        <dbReference type="EMBL" id="ALS35330.1"/>
    </source>
</evidence>
<dbReference type="EMBL" id="KP698318">
    <property type="protein sequence ID" value="ALS35330.1"/>
    <property type="molecule type" value="Genomic_DNA"/>
</dbReference>
<feature type="domain" description="Cotton leaf-curl disease DNA-betaC1" evidence="1">
    <location>
        <begin position="2"/>
        <end position="120"/>
    </location>
</feature>
<evidence type="ECO:0000313" key="6">
    <source>
        <dbReference type="EMBL" id="ALS35331.1"/>
    </source>
</evidence>
<reference evidence="3" key="2">
    <citation type="submission" date="2014-03" db="EMBL/GenBank/DDBJ databases">
        <title>Diversity of begomovirus-associated beta satellites of tomato in India.</title>
        <authorList>
            <person name="Swarnalatha P."/>
            <person name="Venkataravanappa V."/>
            <person name="Jalali S."/>
            <person name="Krishna Reddy M."/>
        </authorList>
    </citation>
    <scope>NUCLEOTIDE SEQUENCE</scope>
    <source>
        <strain evidence="3">India:Junagad:TC306:2011</strain>
    </source>
</reference>
<reference evidence="2" key="1">
    <citation type="submission" date="2006-11" db="EMBL/GenBank/DDBJ databases">
        <title>Nucleotide sequence of DNA beta associated with tomato leaf curl disease from Aurangabad, Maharashtra, India.</title>
        <authorList>
            <person name="Satheesh V."/>
            <person name="Padmalatha K.V."/>
            <person name="Sumiya K.V."/>
            <person name="Malathi V.G."/>
        </authorList>
    </citation>
    <scope>NUCLEOTIDE SEQUENCE</scope>
</reference>
<evidence type="ECO:0000313" key="4">
    <source>
        <dbReference type="EMBL" id="ALS35329.1"/>
    </source>
</evidence>
<dbReference type="InterPro" id="IPR018583">
    <property type="entry name" value="CLCuD_DNA-betaC1"/>
</dbReference>
<reference evidence="4" key="3">
    <citation type="submission" date="2015-01" db="EMBL/GenBank/DDBJ databases">
        <authorList>
            <person name="Xiang T."/>
            <person name="Song Y."/>
            <person name="Huang L."/>
            <person name="Wang B."/>
            <person name="Wu P."/>
        </authorList>
    </citation>
    <scope>NUCLEOTIDE SEQUENCE</scope>
    <source>
        <strain evidence="4">RKB1</strain>
        <strain evidence="5">RKB2</strain>
        <strain evidence="6">RKB3</strain>
    </source>
</reference>
<gene>
    <name evidence="4" type="primary">BC1</name>
</gene>
<evidence type="ECO:0000259" key="1">
    <source>
        <dbReference type="Pfam" id="PF09593"/>
    </source>
</evidence>
<dbReference type="Pfam" id="PF09593">
    <property type="entry name" value="Pathogen_betaC1"/>
    <property type="match status" value="1"/>
</dbReference>
<dbReference type="EMBL" id="KP698317">
    <property type="protein sequence ID" value="ALS35329.1"/>
    <property type="molecule type" value="Genomic_DNA"/>
</dbReference>
<dbReference type="EMBL" id="KP698319">
    <property type="protein sequence ID" value="ALS35331.1"/>
    <property type="molecule type" value="Genomic_DNA"/>
</dbReference>
<organism evidence="2">
    <name type="scientific">Tomato leaf curl betasatellite</name>
    <dbReference type="NCBI Taxonomy" id="220812"/>
    <lineage>
        <taxon>Viruses</taxon>
        <taxon>Viruses incertae sedis</taxon>
        <taxon>Tolecusatellitidae</taxon>
        <taxon>Betasatellite</taxon>
        <taxon>Betasatellite solanisrilankaense</taxon>
    </lineage>
</organism>
<evidence type="ECO:0000313" key="3">
    <source>
        <dbReference type="EMBL" id="AIA58514.1"/>
    </source>
</evidence>